<keyword evidence="1" id="KW-0889">Transcription antitermination</keyword>
<accession>A0ABW3Y079</accession>
<keyword evidence="3" id="KW-0804">Transcription</keyword>
<proteinExistence type="predicted"/>
<dbReference type="Pfam" id="PF02357">
    <property type="entry name" value="NusG"/>
    <property type="match status" value="1"/>
</dbReference>
<dbReference type="EMBL" id="JBHTMY010000002">
    <property type="protein sequence ID" value="MFD1314868.1"/>
    <property type="molecule type" value="Genomic_DNA"/>
</dbReference>
<dbReference type="InterPro" id="IPR006645">
    <property type="entry name" value="NGN-like_dom"/>
</dbReference>
<dbReference type="SUPFAM" id="SSF50104">
    <property type="entry name" value="Translation proteins SH3-like domain"/>
    <property type="match status" value="1"/>
</dbReference>
<dbReference type="PANTHER" id="PTHR30265:SF4">
    <property type="entry name" value="KOW MOTIF FAMILY PROTEIN, EXPRESSED"/>
    <property type="match status" value="1"/>
</dbReference>
<feature type="domain" description="NusG-like N-terminal" evidence="4">
    <location>
        <begin position="10"/>
        <end position="103"/>
    </location>
</feature>
<dbReference type="InterPro" id="IPR043425">
    <property type="entry name" value="NusG-like"/>
</dbReference>
<keyword evidence="2" id="KW-0805">Transcription regulation</keyword>
<protein>
    <submittedName>
        <fullName evidence="5">UpxY family transcription antiterminator</fullName>
    </submittedName>
</protein>
<name>A0ABW3Y079_9FLAO</name>
<evidence type="ECO:0000313" key="5">
    <source>
        <dbReference type="EMBL" id="MFD1314868.1"/>
    </source>
</evidence>
<evidence type="ECO:0000256" key="1">
    <source>
        <dbReference type="ARBA" id="ARBA00022814"/>
    </source>
</evidence>
<keyword evidence="6" id="KW-1185">Reference proteome</keyword>
<dbReference type="NCBIfam" id="NF033644">
    <property type="entry name" value="antiterm_UpxY"/>
    <property type="match status" value="1"/>
</dbReference>
<dbReference type="Gene3D" id="3.30.70.940">
    <property type="entry name" value="NusG, N-terminal domain"/>
    <property type="match status" value="1"/>
</dbReference>
<gene>
    <name evidence="5" type="ORF">ACFQ39_04520</name>
</gene>
<dbReference type="Proteomes" id="UP001597201">
    <property type="component" value="Unassembled WGS sequence"/>
</dbReference>
<dbReference type="SUPFAM" id="SSF82679">
    <property type="entry name" value="N-utilization substance G protein NusG, N-terminal domain"/>
    <property type="match status" value="1"/>
</dbReference>
<evidence type="ECO:0000256" key="3">
    <source>
        <dbReference type="ARBA" id="ARBA00023163"/>
    </source>
</evidence>
<dbReference type="InterPro" id="IPR008991">
    <property type="entry name" value="Translation_prot_SH3-like_sf"/>
</dbReference>
<dbReference type="InterPro" id="IPR036735">
    <property type="entry name" value="NGN_dom_sf"/>
</dbReference>
<organism evidence="5 6">
    <name type="scientific">Namhaeicola litoreus</name>
    <dbReference type="NCBI Taxonomy" id="1052145"/>
    <lineage>
        <taxon>Bacteria</taxon>
        <taxon>Pseudomonadati</taxon>
        <taxon>Bacteroidota</taxon>
        <taxon>Flavobacteriia</taxon>
        <taxon>Flavobacteriales</taxon>
        <taxon>Flavobacteriaceae</taxon>
        <taxon>Namhaeicola</taxon>
    </lineage>
</organism>
<dbReference type="PANTHER" id="PTHR30265">
    <property type="entry name" value="RHO-INTERACTING TRANSCRIPTION TERMINATION FACTOR NUSG"/>
    <property type="match status" value="1"/>
</dbReference>
<evidence type="ECO:0000313" key="6">
    <source>
        <dbReference type="Proteomes" id="UP001597201"/>
    </source>
</evidence>
<evidence type="ECO:0000256" key="2">
    <source>
        <dbReference type="ARBA" id="ARBA00023015"/>
    </source>
</evidence>
<reference evidence="6" key="1">
    <citation type="journal article" date="2019" name="Int. J. Syst. Evol. Microbiol.">
        <title>The Global Catalogue of Microorganisms (GCM) 10K type strain sequencing project: providing services to taxonomists for standard genome sequencing and annotation.</title>
        <authorList>
            <consortium name="The Broad Institute Genomics Platform"/>
            <consortium name="The Broad Institute Genome Sequencing Center for Infectious Disease"/>
            <person name="Wu L."/>
            <person name="Ma J."/>
        </authorList>
    </citation>
    <scope>NUCLEOTIDE SEQUENCE [LARGE SCALE GENOMIC DNA]</scope>
    <source>
        <strain evidence="6">CCUG 61485</strain>
    </source>
</reference>
<sequence>MEVIRPEMEKKWFAVFTKPRSEKKVHDRFEEHEIESFLPLIKTVRQWSDRKKTLKLPLIPSYVFVHMYEKELNKTLPIPGTIAVLKHLGKPAVIQEQEIENLRILSDNADSNSIITGIRVLKGDAVEVTKGPFMGLIGTCVKDGNKHRVVVQLNLTGSCFSVDIPLSHLERIQKIAV</sequence>
<evidence type="ECO:0000259" key="4">
    <source>
        <dbReference type="Pfam" id="PF02357"/>
    </source>
</evidence>
<comment type="caution">
    <text evidence="5">The sequence shown here is derived from an EMBL/GenBank/DDBJ whole genome shotgun (WGS) entry which is preliminary data.</text>
</comment>
<dbReference type="RefSeq" id="WP_377176794.1">
    <property type="nucleotide sequence ID" value="NZ_JBHTMY010000002.1"/>
</dbReference>